<dbReference type="PANTHER" id="PTHR47643:SF2">
    <property type="entry name" value="TPR DOMAIN PROTEIN (AFU_ORTHOLOGUE AFUA_5G12710)"/>
    <property type="match status" value="1"/>
</dbReference>
<dbReference type="PANTHER" id="PTHR47643">
    <property type="entry name" value="TPR DOMAIN PROTEIN (AFU_ORTHOLOGUE AFUA_5G12710)"/>
    <property type="match status" value="1"/>
</dbReference>
<dbReference type="OrthoDB" id="1028014at2759"/>
<dbReference type="AlphaFoldDB" id="A0A8J5F1Y5"/>
<reference evidence="2 3" key="1">
    <citation type="submission" date="2020-08" db="EMBL/GenBank/DDBJ databases">
        <title>Plant Genome Project.</title>
        <authorList>
            <person name="Zhang R.-G."/>
        </authorList>
    </citation>
    <scope>NUCLEOTIDE SEQUENCE [LARGE SCALE GENOMIC DNA]</scope>
    <source>
        <tissue evidence="2">Rhizome</tissue>
    </source>
</reference>
<dbReference type="InterPro" id="IPR053209">
    <property type="entry name" value="Gramillin-biosynth_MTr"/>
</dbReference>
<feature type="domain" description="SET" evidence="1">
    <location>
        <begin position="168"/>
        <end position="359"/>
    </location>
</feature>
<evidence type="ECO:0000313" key="2">
    <source>
        <dbReference type="EMBL" id="KAG6479556.1"/>
    </source>
</evidence>
<organism evidence="2 3">
    <name type="scientific">Zingiber officinale</name>
    <name type="common">Ginger</name>
    <name type="synonym">Amomum zingiber</name>
    <dbReference type="NCBI Taxonomy" id="94328"/>
    <lineage>
        <taxon>Eukaryota</taxon>
        <taxon>Viridiplantae</taxon>
        <taxon>Streptophyta</taxon>
        <taxon>Embryophyta</taxon>
        <taxon>Tracheophyta</taxon>
        <taxon>Spermatophyta</taxon>
        <taxon>Magnoliopsida</taxon>
        <taxon>Liliopsida</taxon>
        <taxon>Zingiberales</taxon>
        <taxon>Zingiberaceae</taxon>
        <taxon>Zingiber</taxon>
    </lineage>
</organism>
<dbReference type="PROSITE" id="PS50280">
    <property type="entry name" value="SET"/>
    <property type="match status" value="1"/>
</dbReference>
<dbReference type="InterPro" id="IPR019734">
    <property type="entry name" value="TPR_rpt"/>
</dbReference>
<keyword evidence="3" id="KW-1185">Reference proteome</keyword>
<proteinExistence type="predicted"/>
<gene>
    <name evidence="2" type="ORF">ZIOFF_063023</name>
</gene>
<accession>A0A8J5F1Y5</accession>
<dbReference type="CDD" id="cd20071">
    <property type="entry name" value="SET_SMYD"/>
    <property type="match status" value="1"/>
</dbReference>
<dbReference type="EMBL" id="JACMSC010000017">
    <property type="protein sequence ID" value="KAG6479556.1"/>
    <property type="molecule type" value="Genomic_DNA"/>
</dbReference>
<comment type="caution">
    <text evidence="2">The sequence shown here is derived from an EMBL/GenBank/DDBJ whole genome shotgun (WGS) entry which is preliminary data.</text>
</comment>
<dbReference type="Pfam" id="PF00856">
    <property type="entry name" value="SET"/>
    <property type="match status" value="1"/>
</dbReference>
<dbReference type="InterPro" id="IPR001214">
    <property type="entry name" value="SET_dom"/>
</dbReference>
<evidence type="ECO:0000313" key="3">
    <source>
        <dbReference type="Proteomes" id="UP000734854"/>
    </source>
</evidence>
<evidence type="ECO:0000259" key="1">
    <source>
        <dbReference type="PROSITE" id="PS50280"/>
    </source>
</evidence>
<dbReference type="Proteomes" id="UP000734854">
    <property type="component" value="Unassembled WGS sequence"/>
</dbReference>
<name>A0A8J5F1Y5_ZINOF</name>
<protein>
    <recommendedName>
        <fullName evidence="1">SET domain-containing protein</fullName>
    </recommendedName>
</protein>
<dbReference type="SMART" id="SM00317">
    <property type="entry name" value="SET"/>
    <property type="match status" value="1"/>
</dbReference>
<dbReference type="SMART" id="SM00028">
    <property type="entry name" value="TPR"/>
    <property type="match status" value="2"/>
</dbReference>
<sequence length="529" mass="58447">MKQAVSLEEQVQHLRSKATQLLLREDWGEYINLYSHLISLCLAAGDGAGAALHKTLCLAHSNRAEARFRTRDLAGALRDCDRALEFDPAHLKSLLRKARVLLDLDRYASAGDCLKLAIASHPGDDASRELLVRCRNLEAQSRRGRIDVSNWILGGFGDKCPDLAEYVGPVEIRRCSNGERGLFATKNVEAGTPLVVTRAVVAGRGILPESAGGPGDSARMLLWKDFVEKVLDVAEKCSRTLNLIYQLSPGTDQGDLEVPDIALFKPDAVEQLLALPPASRPDVDRILKVLDVNCLSEEAFSTKIDGKQSNYIGIGLWLLPSFLNHSCSPSARRQHIGDHAIVHAARDLRAGEEVTIAYFDVLSPIDDRRTSSRRWAFECRCERCDFEDSALFGPKMREMEAAMKGGASMEETVMRLEEGMRRWEVKGKQKGFLRASIWPAYASVYGSERLMRRCVRKIPVAAVVAESVAEAVGGDERVLKAVLGRMKKGCGDVAEMEKAMRLGRATYGKIMKRTAMKALFQLPLLNNGI</sequence>